<sequence>MAFRPRRRNDSSAKAAGARKPSAKLWGIAAGGAAVVTAAGVIVSLATGSPPTPAPAASAPAHSAPQTSGEGVRKVRGVPVGYPHTKAGAKAAAANYTTVSGSSVFLTDKDARHRAVSVMAAQGAAGTSTKKADHAAVQAVGALRGDSRKASTKRAVARTGVLSAHVLGFDAHRAMVRLWTTTVRGSAAGHTTPKADFQSVTVTLTWESNDWKMKDSSSTKGLFAPIDARQASNVTSDFSDFVPAAAEDPVLSGSAGQDGFPAAYGRNERGAHAAAVSATMLYGDPRFFTDEGWRHRMLAATAAPSVLDSVTSDTDSTARLVMENRGVGADGRAADGSELITRTAALATRTISYSDQAASVELWTASVGGVAGKDEAQRPQVAFLRMTVDLVWTKGTWRTTAVTPSKPLVPSPPAMQEADPADSFADVGGASNAPATA</sequence>
<reference evidence="3" key="1">
    <citation type="journal article" date="2019" name="Int. J. Syst. Evol. Microbiol.">
        <title>The Global Catalogue of Microorganisms (GCM) 10K type strain sequencing project: providing services to taxonomists for standard genome sequencing and annotation.</title>
        <authorList>
            <consortium name="The Broad Institute Genomics Platform"/>
            <consortium name="The Broad Institute Genome Sequencing Center for Infectious Disease"/>
            <person name="Wu L."/>
            <person name="Ma J."/>
        </authorList>
    </citation>
    <scope>NUCLEOTIDE SEQUENCE [LARGE SCALE GENOMIC DNA]</scope>
    <source>
        <strain evidence="3">JCM 9092</strain>
    </source>
</reference>
<proteinExistence type="predicted"/>
<feature type="region of interest" description="Disordered" evidence="1">
    <location>
        <begin position="49"/>
        <end position="73"/>
    </location>
</feature>
<organism evidence="2 3">
    <name type="scientific">Streptomyces rectiviolaceus</name>
    <dbReference type="NCBI Taxonomy" id="332591"/>
    <lineage>
        <taxon>Bacteria</taxon>
        <taxon>Bacillati</taxon>
        <taxon>Actinomycetota</taxon>
        <taxon>Actinomycetes</taxon>
        <taxon>Kitasatosporales</taxon>
        <taxon>Streptomycetaceae</taxon>
        <taxon>Streptomyces</taxon>
    </lineage>
</organism>
<evidence type="ECO:0000256" key="1">
    <source>
        <dbReference type="SAM" id="MobiDB-lite"/>
    </source>
</evidence>
<protein>
    <recommendedName>
        <fullName evidence="4">Integral membrane protein</fullName>
    </recommendedName>
</protein>
<evidence type="ECO:0008006" key="4">
    <source>
        <dbReference type="Google" id="ProtNLM"/>
    </source>
</evidence>
<gene>
    <name evidence="2" type="ORF">GCM10010449_03710</name>
</gene>
<dbReference type="Proteomes" id="UP001501637">
    <property type="component" value="Unassembled WGS sequence"/>
</dbReference>
<feature type="region of interest" description="Disordered" evidence="1">
    <location>
        <begin position="403"/>
        <end position="437"/>
    </location>
</feature>
<name>A0ABP6M9J3_9ACTN</name>
<keyword evidence="3" id="KW-1185">Reference proteome</keyword>
<comment type="caution">
    <text evidence="2">The sequence shown here is derived from an EMBL/GenBank/DDBJ whole genome shotgun (WGS) entry which is preliminary data.</text>
</comment>
<dbReference type="EMBL" id="BAAAUG010000010">
    <property type="protein sequence ID" value="GAA3083046.1"/>
    <property type="molecule type" value="Genomic_DNA"/>
</dbReference>
<accession>A0ABP6M9J3</accession>
<evidence type="ECO:0000313" key="2">
    <source>
        <dbReference type="EMBL" id="GAA3083046.1"/>
    </source>
</evidence>
<feature type="compositionally biased region" description="Low complexity" evidence="1">
    <location>
        <begin position="49"/>
        <end position="68"/>
    </location>
</feature>
<evidence type="ECO:0000313" key="3">
    <source>
        <dbReference type="Proteomes" id="UP001501637"/>
    </source>
</evidence>